<accession>K4LH96</accession>
<feature type="signal peptide" evidence="1">
    <location>
        <begin position="1"/>
        <end position="26"/>
    </location>
</feature>
<feature type="chain" id="PRO_5003878770" evidence="1">
    <location>
        <begin position="27"/>
        <end position="334"/>
    </location>
</feature>
<keyword evidence="1" id="KW-0732">Signal</keyword>
<evidence type="ECO:0000256" key="1">
    <source>
        <dbReference type="SAM" id="SignalP"/>
    </source>
</evidence>
<dbReference type="STRING" id="1089553.Tph_c20690"/>
<organism evidence="2 3">
    <name type="scientific">Thermacetogenium phaeum (strain ATCC BAA-254 / DSM 26808 / PB)</name>
    <dbReference type="NCBI Taxonomy" id="1089553"/>
    <lineage>
        <taxon>Bacteria</taxon>
        <taxon>Bacillati</taxon>
        <taxon>Bacillota</taxon>
        <taxon>Clostridia</taxon>
        <taxon>Thermoanaerobacterales</taxon>
        <taxon>Thermoanaerobacteraceae</taxon>
        <taxon>Thermacetogenium</taxon>
    </lineage>
</organism>
<dbReference type="AlphaFoldDB" id="K4LH96"/>
<evidence type="ECO:0000313" key="3">
    <source>
        <dbReference type="Proteomes" id="UP000000467"/>
    </source>
</evidence>
<dbReference type="RefSeq" id="WP_015051138.1">
    <property type="nucleotide sequence ID" value="NC_018870.1"/>
</dbReference>
<keyword evidence="3" id="KW-1185">Reference proteome</keyword>
<dbReference type="EMBL" id="CP003732">
    <property type="protein sequence ID" value="AFV12263.1"/>
    <property type="molecule type" value="Genomic_DNA"/>
</dbReference>
<dbReference type="KEGG" id="tpz:Tph_c20690"/>
<protein>
    <submittedName>
        <fullName evidence="2">Uncharacterized protein</fullName>
    </submittedName>
</protein>
<dbReference type="Proteomes" id="UP000000467">
    <property type="component" value="Chromosome"/>
</dbReference>
<sequence>MLKGKIVLVVLICFVVTLSFPSVTFAALPAYVPDKGVYDIRKSWAFSAFIWNESGFTAWYPEAYEHEFRVNNEGFAQYDGYWSSNLPQAYLDLEDNQGQGHDEFVIGSDDAEGIRTNTEYSMYIDLKDQNPSVTSASFILEAERCQDVPGQSYNIPLEYYTITSSTAPDDGTWGGGLPDSLQQDSQIQCIQENDLHMQSSERLEKITVFFKKPLTVLETEQFILNHQINPLAINFKATNNDLVGGFNYNKDVHRSLQDVKEKLKLDLFLTESLITNNQLRERSALEKVKALQQKMLNMLEKESIAISALVLENTQEMASKLKQDPNVSFEEPKE</sequence>
<reference evidence="2 3" key="1">
    <citation type="journal article" date="2012" name="BMC Genomics">
        <title>Genome-guided analysis of physiological and morphological traits of the fermentative acetate oxidizer Thermacetogenium phaeum.</title>
        <authorList>
            <person name="Oehler D."/>
            <person name="Poehlein A."/>
            <person name="Leimbach A."/>
            <person name="Muller N."/>
            <person name="Daniel R."/>
            <person name="Gottschalk G."/>
            <person name="Schink B."/>
        </authorList>
    </citation>
    <scope>NUCLEOTIDE SEQUENCE [LARGE SCALE GENOMIC DNA]</scope>
    <source>
        <strain evidence="3">ATCC BAA-254 / DSM 26808 / PB</strain>
    </source>
</reference>
<gene>
    <name evidence="2" type="ordered locus">Tph_c20690</name>
</gene>
<dbReference type="HOGENOM" id="CLU_831363_0_0_9"/>
<evidence type="ECO:0000313" key="2">
    <source>
        <dbReference type="EMBL" id="AFV12263.1"/>
    </source>
</evidence>
<proteinExistence type="predicted"/>
<name>K4LH96_THEPS</name>